<dbReference type="PANTHER" id="PTHR47481">
    <property type="match status" value="1"/>
</dbReference>
<comment type="caution">
    <text evidence="1">The sequence shown here is derived from an EMBL/GenBank/DDBJ whole genome shotgun (WGS) entry which is preliminary data.</text>
</comment>
<keyword evidence="2" id="KW-1185">Reference proteome</keyword>
<name>A0AA88RK13_9ASTE</name>
<dbReference type="AlphaFoldDB" id="A0AA88RK13"/>
<gene>
    <name evidence="1" type="ORF">RJ640_020425</name>
</gene>
<proteinExistence type="predicted"/>
<organism evidence="1 2">
    <name type="scientific">Escallonia rubra</name>
    <dbReference type="NCBI Taxonomy" id="112253"/>
    <lineage>
        <taxon>Eukaryota</taxon>
        <taxon>Viridiplantae</taxon>
        <taxon>Streptophyta</taxon>
        <taxon>Embryophyta</taxon>
        <taxon>Tracheophyta</taxon>
        <taxon>Spermatophyta</taxon>
        <taxon>Magnoliopsida</taxon>
        <taxon>eudicotyledons</taxon>
        <taxon>Gunneridae</taxon>
        <taxon>Pentapetalae</taxon>
        <taxon>asterids</taxon>
        <taxon>campanulids</taxon>
        <taxon>Escalloniales</taxon>
        <taxon>Escalloniaceae</taxon>
        <taxon>Escallonia</taxon>
    </lineage>
</organism>
<dbReference type="EMBL" id="JAVXUO010001272">
    <property type="protein sequence ID" value="KAK2984050.1"/>
    <property type="molecule type" value="Genomic_DNA"/>
</dbReference>
<reference evidence="1" key="1">
    <citation type="submission" date="2022-12" db="EMBL/GenBank/DDBJ databases">
        <title>Draft genome assemblies for two species of Escallonia (Escalloniales).</title>
        <authorList>
            <person name="Chanderbali A."/>
            <person name="Dervinis C."/>
            <person name="Anghel I."/>
            <person name="Soltis D."/>
            <person name="Soltis P."/>
            <person name="Zapata F."/>
        </authorList>
    </citation>
    <scope>NUCLEOTIDE SEQUENCE</scope>
    <source>
        <strain evidence="1">UCBG92.1500</strain>
        <tissue evidence="1">Leaf</tissue>
    </source>
</reference>
<protein>
    <submittedName>
        <fullName evidence="1">Uncharacterized protein</fullName>
    </submittedName>
</protein>
<dbReference type="PANTHER" id="PTHR47481:SF9">
    <property type="entry name" value="RETROTRANSPOSON GAG DOMAIN-CONTAINING PROTEIN"/>
    <property type="match status" value="1"/>
</dbReference>
<dbReference type="Proteomes" id="UP001187471">
    <property type="component" value="Unassembled WGS sequence"/>
</dbReference>
<sequence length="200" mass="22351">MLGNCVETIQSHISTISSSQEAWERLLVLFANRSRSRVMSLKEHPLNNPRGTRYIPEYLQHMRAIADDLALVDNPLSEDDLVLYTLGGVRPKFKEIVPAIRPRDTPISFDELYDKLGDCELHLKKEDPIPFISTATANYSWPKQAAAPTTNVTTLDRPVSPSWIFDIGASHHVTSNTDNLQTYSDYGGPDEINISDGLGL</sequence>
<evidence type="ECO:0000313" key="2">
    <source>
        <dbReference type="Proteomes" id="UP001187471"/>
    </source>
</evidence>
<dbReference type="Pfam" id="PF14223">
    <property type="entry name" value="Retrotran_gag_2"/>
    <property type="match status" value="1"/>
</dbReference>
<evidence type="ECO:0000313" key="1">
    <source>
        <dbReference type="EMBL" id="KAK2984050.1"/>
    </source>
</evidence>
<accession>A0AA88RK13</accession>